<reference evidence="3 4" key="1">
    <citation type="submission" date="2015-05" db="EMBL/GenBank/DDBJ databases">
        <title>Genome sequencing and analysis of members of genus Stenotrophomonas.</title>
        <authorList>
            <person name="Patil P.P."/>
            <person name="Midha S."/>
            <person name="Patil P.B."/>
        </authorList>
    </citation>
    <scope>NUCLEOTIDE SEQUENCE [LARGE SCALE GENOMIC DNA]</scope>
    <source>
        <strain evidence="3 4">DSM 24757</strain>
    </source>
</reference>
<feature type="compositionally biased region" description="Polar residues" evidence="1">
    <location>
        <begin position="36"/>
        <end position="50"/>
    </location>
</feature>
<feature type="region of interest" description="Disordered" evidence="1">
    <location>
        <begin position="25"/>
        <end position="100"/>
    </location>
</feature>
<gene>
    <name evidence="3" type="ORF">ABB30_06490</name>
</gene>
<comment type="caution">
    <text evidence="3">The sequence shown here is derived from an EMBL/GenBank/DDBJ whole genome shotgun (WGS) entry which is preliminary data.</text>
</comment>
<evidence type="ECO:0000256" key="1">
    <source>
        <dbReference type="SAM" id="MobiDB-lite"/>
    </source>
</evidence>
<protein>
    <recommendedName>
        <fullName evidence="5">Integral membrane protein</fullName>
    </recommendedName>
</protein>
<sequence length="141" mass="14797">MKTLFSTVLGLGLLASAAAIAAPAPAAHGDGHRTHPASTPAPQQHAQSGKAQPAQQPARPAQHSQAQPARQHAQPAGHATSQAYRKGGHLPAGQRGVRMSDWRAKGLRSPGRGQQWHQLDGRYLLIASANGLIVDILSARR</sequence>
<dbReference type="Gene3D" id="3.10.450.160">
    <property type="entry name" value="inner membrane protein cigr"/>
    <property type="match status" value="1"/>
</dbReference>
<dbReference type="AlphaFoldDB" id="A0A0R0DK08"/>
<feature type="signal peptide" evidence="2">
    <location>
        <begin position="1"/>
        <end position="21"/>
    </location>
</feature>
<keyword evidence="4" id="KW-1185">Reference proteome</keyword>
<evidence type="ECO:0000313" key="4">
    <source>
        <dbReference type="Proteomes" id="UP000050956"/>
    </source>
</evidence>
<dbReference type="Pfam" id="PF11776">
    <property type="entry name" value="RcnB"/>
    <property type="match status" value="1"/>
</dbReference>
<feature type="compositionally biased region" description="Low complexity" evidence="1">
    <location>
        <begin position="51"/>
        <end position="76"/>
    </location>
</feature>
<proteinExistence type="predicted"/>
<name>A0A0R0DK08_9GAMM</name>
<dbReference type="OrthoDB" id="6687316at2"/>
<dbReference type="Proteomes" id="UP000050956">
    <property type="component" value="Unassembled WGS sequence"/>
</dbReference>
<dbReference type="InterPro" id="IPR024572">
    <property type="entry name" value="RcnB"/>
</dbReference>
<dbReference type="EMBL" id="LDJM01000015">
    <property type="protein sequence ID" value="KRG77896.1"/>
    <property type="molecule type" value="Genomic_DNA"/>
</dbReference>
<evidence type="ECO:0000256" key="2">
    <source>
        <dbReference type="SAM" id="SignalP"/>
    </source>
</evidence>
<keyword evidence="2" id="KW-0732">Signal</keyword>
<organism evidence="3 4">
    <name type="scientific">Stenotrophomonas ginsengisoli</name>
    <dbReference type="NCBI Taxonomy" id="336566"/>
    <lineage>
        <taxon>Bacteria</taxon>
        <taxon>Pseudomonadati</taxon>
        <taxon>Pseudomonadota</taxon>
        <taxon>Gammaproteobacteria</taxon>
        <taxon>Lysobacterales</taxon>
        <taxon>Lysobacteraceae</taxon>
        <taxon>Stenotrophomonas</taxon>
    </lineage>
</organism>
<dbReference type="RefSeq" id="WP_057637505.1">
    <property type="nucleotide sequence ID" value="NZ_LDJM01000015.1"/>
</dbReference>
<evidence type="ECO:0000313" key="3">
    <source>
        <dbReference type="EMBL" id="KRG77896.1"/>
    </source>
</evidence>
<dbReference type="PATRIC" id="fig|336566.3.peg.645"/>
<feature type="chain" id="PRO_5006395883" description="Integral membrane protein" evidence="2">
    <location>
        <begin position="22"/>
        <end position="141"/>
    </location>
</feature>
<dbReference type="STRING" id="336566.ABB30_06490"/>
<accession>A0A0R0DK08</accession>
<evidence type="ECO:0008006" key="5">
    <source>
        <dbReference type="Google" id="ProtNLM"/>
    </source>
</evidence>